<accession>A0A0G0NVV8</accession>
<dbReference type="InterPro" id="IPR027417">
    <property type="entry name" value="P-loop_NTPase"/>
</dbReference>
<name>A0A0G0NVV8_9BACT</name>
<sequence>MIYLFHGDNQLKSREAFNLGINSQANSNIQRFDSKNFDLDIINSYVNSPSLIPGQKVLAITNLFSINKASLDKILKIINSPNDIDVYIWQDKKLNASQIKAIPSSKVNLFPLSRSLFNCLNSIRPNNASEFLTQYHLTLKNDPLDLFIYLLKNSIRKQLTTYSRLPTDKLKSCYLRLIELDYQNKTGQLSTPREIALERIILQLIN</sequence>
<protein>
    <recommendedName>
        <fullName evidence="3">DNA polymerase III delta N-terminal domain-containing protein</fullName>
    </recommendedName>
</protein>
<dbReference type="Proteomes" id="UP000033841">
    <property type="component" value="Unassembled WGS sequence"/>
</dbReference>
<proteinExistence type="predicted"/>
<evidence type="ECO:0000313" key="2">
    <source>
        <dbReference type="Proteomes" id="UP000033841"/>
    </source>
</evidence>
<dbReference type="Gene3D" id="1.20.272.10">
    <property type="match status" value="1"/>
</dbReference>
<dbReference type="Gene3D" id="3.40.50.300">
    <property type="entry name" value="P-loop containing nucleotide triphosphate hydrolases"/>
    <property type="match status" value="1"/>
</dbReference>
<comment type="caution">
    <text evidence="1">The sequence shown here is derived from an EMBL/GenBank/DDBJ whole genome shotgun (WGS) entry which is preliminary data.</text>
</comment>
<dbReference type="AlphaFoldDB" id="A0A0G0NVV8"/>
<organism evidence="1 2">
    <name type="scientific">Candidatus Shapirobacteria bacterium GW2011_GWE1_38_92</name>
    <dbReference type="NCBI Taxonomy" id="1618489"/>
    <lineage>
        <taxon>Bacteria</taxon>
        <taxon>Candidatus Shapironibacteriota</taxon>
    </lineage>
</organism>
<evidence type="ECO:0008006" key="3">
    <source>
        <dbReference type="Google" id="ProtNLM"/>
    </source>
</evidence>
<reference evidence="1 2" key="1">
    <citation type="journal article" date="2015" name="Nature">
        <title>rRNA introns, odd ribosomes, and small enigmatic genomes across a large radiation of phyla.</title>
        <authorList>
            <person name="Brown C.T."/>
            <person name="Hug L.A."/>
            <person name="Thomas B.C."/>
            <person name="Sharon I."/>
            <person name="Castelle C.J."/>
            <person name="Singh A."/>
            <person name="Wilkins M.J."/>
            <person name="Williams K.H."/>
            <person name="Banfield J.F."/>
        </authorList>
    </citation>
    <scope>NUCLEOTIDE SEQUENCE [LARGE SCALE GENOMIC DNA]</scope>
</reference>
<dbReference type="EMBL" id="LBVR01000046">
    <property type="protein sequence ID" value="KKQ90019.1"/>
    <property type="molecule type" value="Genomic_DNA"/>
</dbReference>
<gene>
    <name evidence="1" type="ORF">UT14_C0046G0010</name>
</gene>
<evidence type="ECO:0000313" key="1">
    <source>
        <dbReference type="EMBL" id="KKQ90019.1"/>
    </source>
</evidence>